<accession>R0KTS9</accession>
<dbReference type="RefSeq" id="XP_008021170.1">
    <property type="nucleotide sequence ID" value="XM_008022979.1"/>
</dbReference>
<evidence type="ECO:0000313" key="3">
    <source>
        <dbReference type="Proteomes" id="UP000016935"/>
    </source>
</evidence>
<feature type="compositionally biased region" description="Basic residues" evidence="1">
    <location>
        <begin position="47"/>
        <end position="57"/>
    </location>
</feature>
<dbReference type="HOGENOM" id="CLU_2814036_0_0_1"/>
<name>R0KTS9_EXST2</name>
<keyword evidence="3" id="KW-1185">Reference proteome</keyword>
<organism evidence="2 3">
    <name type="scientific">Exserohilum turcicum (strain 28A)</name>
    <name type="common">Northern leaf blight fungus</name>
    <name type="synonym">Setosphaeria turcica</name>
    <dbReference type="NCBI Taxonomy" id="671987"/>
    <lineage>
        <taxon>Eukaryota</taxon>
        <taxon>Fungi</taxon>
        <taxon>Dikarya</taxon>
        <taxon>Ascomycota</taxon>
        <taxon>Pezizomycotina</taxon>
        <taxon>Dothideomycetes</taxon>
        <taxon>Pleosporomycetidae</taxon>
        <taxon>Pleosporales</taxon>
        <taxon>Pleosporineae</taxon>
        <taxon>Pleosporaceae</taxon>
        <taxon>Exserohilum</taxon>
    </lineage>
</organism>
<sequence length="67" mass="7168">MSTSPAVSRQPEREPDSVWGTWSPFAVLSSALSKSTATQPAASPSASRKRPLLHPHRACSTPRAPSR</sequence>
<proteinExistence type="predicted"/>
<dbReference type="AlphaFoldDB" id="R0KTS9"/>
<dbReference type="Proteomes" id="UP000016935">
    <property type="component" value="Unassembled WGS sequence"/>
</dbReference>
<dbReference type="EMBL" id="KB908481">
    <property type="protein sequence ID" value="EOA92334.1"/>
    <property type="molecule type" value="Genomic_DNA"/>
</dbReference>
<protein>
    <submittedName>
        <fullName evidence="2">Uncharacterized protein</fullName>
    </submittedName>
</protein>
<reference evidence="2 3" key="1">
    <citation type="journal article" date="2012" name="PLoS Pathog.">
        <title>Diverse lifestyles and strategies of plant pathogenesis encoded in the genomes of eighteen Dothideomycetes fungi.</title>
        <authorList>
            <person name="Ohm R.A."/>
            <person name="Feau N."/>
            <person name="Henrissat B."/>
            <person name="Schoch C.L."/>
            <person name="Horwitz B.A."/>
            <person name="Barry K.W."/>
            <person name="Condon B.J."/>
            <person name="Copeland A.C."/>
            <person name="Dhillon B."/>
            <person name="Glaser F."/>
            <person name="Hesse C.N."/>
            <person name="Kosti I."/>
            <person name="LaButti K."/>
            <person name="Lindquist E.A."/>
            <person name="Lucas S."/>
            <person name="Salamov A.A."/>
            <person name="Bradshaw R.E."/>
            <person name="Ciuffetti L."/>
            <person name="Hamelin R.C."/>
            <person name="Kema G.H.J."/>
            <person name="Lawrence C."/>
            <person name="Scott J.A."/>
            <person name="Spatafora J.W."/>
            <person name="Turgeon B.G."/>
            <person name="de Wit P.J.G.M."/>
            <person name="Zhong S."/>
            <person name="Goodwin S.B."/>
            <person name="Grigoriev I.V."/>
        </authorList>
    </citation>
    <scope>NUCLEOTIDE SEQUENCE [LARGE SCALE GENOMIC DNA]</scope>
    <source>
        <strain evidence="3">28A</strain>
    </source>
</reference>
<reference evidence="2 3" key="2">
    <citation type="journal article" date="2013" name="PLoS Genet.">
        <title>Comparative genome structure, secondary metabolite, and effector coding capacity across Cochliobolus pathogens.</title>
        <authorList>
            <person name="Condon B.J."/>
            <person name="Leng Y."/>
            <person name="Wu D."/>
            <person name="Bushley K.E."/>
            <person name="Ohm R.A."/>
            <person name="Otillar R."/>
            <person name="Martin J."/>
            <person name="Schackwitz W."/>
            <person name="Grimwood J."/>
            <person name="MohdZainudin N."/>
            <person name="Xue C."/>
            <person name="Wang R."/>
            <person name="Manning V.A."/>
            <person name="Dhillon B."/>
            <person name="Tu Z.J."/>
            <person name="Steffenson B.J."/>
            <person name="Salamov A."/>
            <person name="Sun H."/>
            <person name="Lowry S."/>
            <person name="LaButti K."/>
            <person name="Han J."/>
            <person name="Copeland A."/>
            <person name="Lindquist E."/>
            <person name="Barry K."/>
            <person name="Schmutz J."/>
            <person name="Baker S.E."/>
            <person name="Ciuffetti L.M."/>
            <person name="Grigoriev I.V."/>
            <person name="Zhong S."/>
            <person name="Turgeon B.G."/>
        </authorList>
    </citation>
    <scope>NUCLEOTIDE SEQUENCE [LARGE SCALE GENOMIC DNA]</scope>
    <source>
        <strain evidence="3">28A</strain>
    </source>
</reference>
<feature type="compositionally biased region" description="Low complexity" evidence="1">
    <location>
        <begin position="35"/>
        <end position="46"/>
    </location>
</feature>
<feature type="region of interest" description="Disordered" evidence="1">
    <location>
        <begin position="1"/>
        <end position="20"/>
    </location>
</feature>
<evidence type="ECO:0000313" key="2">
    <source>
        <dbReference type="EMBL" id="EOA92334.1"/>
    </source>
</evidence>
<feature type="region of interest" description="Disordered" evidence="1">
    <location>
        <begin position="33"/>
        <end position="67"/>
    </location>
</feature>
<evidence type="ECO:0000256" key="1">
    <source>
        <dbReference type="SAM" id="MobiDB-lite"/>
    </source>
</evidence>
<gene>
    <name evidence="2" type="ORF">SETTUDRAFT_162753</name>
</gene>
<dbReference type="GeneID" id="19398516"/>